<evidence type="ECO:0000313" key="10">
    <source>
        <dbReference type="Proteomes" id="UP000502823"/>
    </source>
</evidence>
<comment type="function">
    <text evidence="6">Arginine methyltransferase that can both catalyze the formation of omega-N monomethylarginine (MMA) and symmetrical dimethylarginine (sDMA).</text>
</comment>
<evidence type="ECO:0000313" key="9">
    <source>
        <dbReference type="EMBL" id="GFG36318.1"/>
    </source>
</evidence>
<evidence type="ECO:0000256" key="2">
    <source>
        <dbReference type="ARBA" id="ARBA00022679"/>
    </source>
</evidence>
<proteinExistence type="inferred from homology"/>
<gene>
    <name evidence="9" type="ORF">Cfor_00843</name>
</gene>
<dbReference type="GO" id="GO:0042054">
    <property type="term" value="F:histone methyltransferase activity"/>
    <property type="evidence" value="ECO:0007669"/>
    <property type="project" value="TreeGrafter"/>
</dbReference>
<dbReference type="CDD" id="cd02440">
    <property type="entry name" value="AdoMet_MTases"/>
    <property type="match status" value="1"/>
</dbReference>
<evidence type="ECO:0000259" key="8">
    <source>
        <dbReference type="Pfam" id="PF22528"/>
    </source>
</evidence>
<dbReference type="SUPFAM" id="SSF53335">
    <property type="entry name" value="S-adenosyl-L-methionine-dependent methyltransferases"/>
    <property type="match status" value="2"/>
</dbReference>
<dbReference type="FunFam" id="3.40.50.150:FF:000070">
    <property type="entry name" value="Protein arginine N-methyltransferase 7"/>
    <property type="match status" value="1"/>
</dbReference>
<dbReference type="FunFam" id="3.40.50.150:FF:000071">
    <property type="entry name" value="Protein arginine N-methyltransferase 7"/>
    <property type="match status" value="1"/>
</dbReference>
<keyword evidence="2 7" id="KW-0808">Transferase</keyword>
<dbReference type="InterPro" id="IPR014644">
    <property type="entry name" value="MeTrfase_PRMT7"/>
</dbReference>
<dbReference type="InParanoid" id="A0A6L2Q0H7"/>
<protein>
    <recommendedName>
        <fullName evidence="6">Protein arginine N-methyltransferase</fullName>
        <ecNumber evidence="6">2.1.1.-</ecNumber>
    </recommendedName>
</protein>
<dbReference type="Gene3D" id="2.70.160.11">
    <property type="entry name" value="Hnrnp arginine n-methyltransferase1"/>
    <property type="match status" value="2"/>
</dbReference>
<comment type="caution">
    <text evidence="9">The sequence shown here is derived from an EMBL/GenBank/DDBJ whole genome shotgun (WGS) entry which is preliminary data.</text>
</comment>
<comment type="similarity">
    <text evidence="6">Belongs to the class I-like SAM-binding methyltransferase superfamily. Protein arginine N-methyltransferase family. PRMT7 subfamily.</text>
</comment>
<dbReference type="AlphaFoldDB" id="A0A6L2Q0H7"/>
<keyword evidence="4" id="KW-0677">Repeat</keyword>
<accession>A0A6L2Q0H7</accession>
<evidence type="ECO:0000256" key="3">
    <source>
        <dbReference type="ARBA" id="ARBA00022691"/>
    </source>
</evidence>
<dbReference type="InterPro" id="IPR055135">
    <property type="entry name" value="PRMT_dom"/>
</dbReference>
<dbReference type="PROSITE" id="PS51678">
    <property type="entry name" value="SAM_MT_PRMT"/>
    <property type="match status" value="2"/>
</dbReference>
<dbReference type="PANTHER" id="PTHR11006:SF4">
    <property type="entry name" value="PROTEIN ARGININE N-METHYLTRANSFERASE 7"/>
    <property type="match status" value="1"/>
</dbReference>
<dbReference type="Pfam" id="PF22528">
    <property type="entry name" value="PRMT_C"/>
    <property type="match status" value="2"/>
</dbReference>
<evidence type="ECO:0000256" key="7">
    <source>
        <dbReference type="PROSITE-ProRule" id="PRU01015"/>
    </source>
</evidence>
<sequence>MSVFTSKINPVTGKSEWELQNEDYDYHQEIARSAFADMLHDTERNQKYYLGVKLAIEQLHCKGRKAHVLDIGTGTGLLSLMAARCGADTVVACEAFQPMAECARKVIHENGLEGIIDIIAKRSTDMTVGAGGDMEHRANILVTEVFDTELIGEGAIATFRHAHEELLEKDCIVVPSSATVYVQVVASELAQKWNRLQPVYDVVGNSVLLDTPVKMHQCPGAAAVHDIQLSQFPRDRFRTVIPPTPVFRFDWSGKLPLMKERSNVLEVISSAEGVADVVFMWWDLVMDVSGTVILSCAPAWAHPLTETEDVLPWRDHWMQGVYYLPDYISVQKEERLVLVGHHDEYSFWFHLFNKKFWTEDQRLQRPLCDCGLHIAFGRTRIGAMNDEDRNYKYVSVLREHVTSNSICLCLSDGSLLGPLAVRMGAKQVYCIDGNSLTRHVIQDYVRHNNLQDRVVILSSVQDLVTLITVVFGEPHFVTTLLPWQNIYFWYLKNEVSQCIATSAVTVPVGATIWAVAVQFSDLWKIRAPLHSVEGFKMTNFDKLIESSRSISDSLVEAHPLWEYPCEALSQPFSILDFNFTQTIEDTVVAEGNINCEGSGTCHGVALWVNWDLDGNPEHAISTGPRGTVQVNGKITWDMHTRQGVYFFQTHRLVDSACTFVYKVQFRPHDGDVQFHFDVDSSHD</sequence>
<evidence type="ECO:0000256" key="5">
    <source>
        <dbReference type="ARBA" id="ARBA00025081"/>
    </source>
</evidence>
<dbReference type="FunCoup" id="A0A6L2Q0H7">
    <property type="interactions" value="1782"/>
</dbReference>
<dbReference type="InterPro" id="IPR029063">
    <property type="entry name" value="SAM-dependent_MTases_sf"/>
</dbReference>
<dbReference type="OrthoDB" id="412876at2759"/>
<keyword evidence="1 7" id="KW-0489">Methyltransferase</keyword>
<dbReference type="EC" id="2.1.1.-" evidence="6"/>
<evidence type="ECO:0000256" key="1">
    <source>
        <dbReference type="ARBA" id="ARBA00022603"/>
    </source>
</evidence>
<dbReference type="Pfam" id="PF06325">
    <property type="entry name" value="PrmA"/>
    <property type="match status" value="1"/>
</dbReference>
<evidence type="ECO:0000256" key="4">
    <source>
        <dbReference type="ARBA" id="ARBA00022737"/>
    </source>
</evidence>
<feature type="domain" description="Protein arginine N-methyltransferase" evidence="8">
    <location>
        <begin position="510"/>
        <end position="680"/>
    </location>
</feature>
<feature type="domain" description="Protein arginine N-methyltransferase" evidence="8">
    <location>
        <begin position="177"/>
        <end position="338"/>
    </location>
</feature>
<dbReference type="EMBL" id="BLKM01000627">
    <property type="protein sequence ID" value="GFG36318.1"/>
    <property type="molecule type" value="Genomic_DNA"/>
</dbReference>
<dbReference type="PIRSF" id="PIRSF036946">
    <property type="entry name" value="Arg_N-mtase"/>
    <property type="match status" value="1"/>
</dbReference>
<dbReference type="Gene3D" id="3.40.50.150">
    <property type="entry name" value="Vaccinia Virus protein VP39"/>
    <property type="match status" value="2"/>
</dbReference>
<dbReference type="PANTHER" id="PTHR11006">
    <property type="entry name" value="PROTEIN ARGININE N-METHYLTRANSFERASE"/>
    <property type="match status" value="1"/>
</dbReference>
<keyword evidence="3 7" id="KW-0949">S-adenosyl-L-methionine</keyword>
<dbReference type="Proteomes" id="UP000502823">
    <property type="component" value="Unassembled WGS sequence"/>
</dbReference>
<keyword evidence="10" id="KW-1185">Reference proteome</keyword>
<dbReference type="GO" id="GO:0016274">
    <property type="term" value="F:protein-arginine N-methyltransferase activity"/>
    <property type="evidence" value="ECO:0007669"/>
    <property type="project" value="InterPro"/>
</dbReference>
<dbReference type="GO" id="GO:0032259">
    <property type="term" value="P:methylation"/>
    <property type="evidence" value="ECO:0007669"/>
    <property type="project" value="UniProtKB-KW"/>
</dbReference>
<comment type="function">
    <text evidence="5">Essential arginine methyltransferase that can both catalyze the formation of omega-N monomethylarginine (MMA) and symmetrical dimethylarginine (sDMA). Specifically mediates the symmetrical dimethylation of arginine residues in the small nuclear ribonucleoproteins SmD1 and SmD3.</text>
</comment>
<dbReference type="InterPro" id="IPR025799">
    <property type="entry name" value="Arg_MeTrfase"/>
</dbReference>
<name>A0A6L2Q0H7_COPFO</name>
<organism evidence="9 10">
    <name type="scientific">Coptotermes formosanus</name>
    <name type="common">Formosan subterranean termite</name>
    <dbReference type="NCBI Taxonomy" id="36987"/>
    <lineage>
        <taxon>Eukaryota</taxon>
        <taxon>Metazoa</taxon>
        <taxon>Ecdysozoa</taxon>
        <taxon>Arthropoda</taxon>
        <taxon>Hexapoda</taxon>
        <taxon>Insecta</taxon>
        <taxon>Pterygota</taxon>
        <taxon>Neoptera</taxon>
        <taxon>Polyneoptera</taxon>
        <taxon>Dictyoptera</taxon>
        <taxon>Blattodea</taxon>
        <taxon>Blattoidea</taxon>
        <taxon>Termitoidae</taxon>
        <taxon>Rhinotermitidae</taxon>
        <taxon>Coptotermes</taxon>
    </lineage>
</organism>
<reference evidence="10" key="1">
    <citation type="submission" date="2020-01" db="EMBL/GenBank/DDBJ databases">
        <title>Draft genome sequence of the Termite Coptotermes fromosanus.</title>
        <authorList>
            <person name="Itakura S."/>
            <person name="Yosikawa Y."/>
            <person name="Umezawa K."/>
        </authorList>
    </citation>
    <scope>NUCLEOTIDE SEQUENCE [LARGE SCALE GENOMIC DNA]</scope>
</reference>
<evidence type="ECO:0000256" key="6">
    <source>
        <dbReference type="PIRNR" id="PIRNR036946"/>
    </source>
</evidence>